<dbReference type="PANTHER" id="PTHR21428:SF11">
    <property type="entry name" value="MEDIATOR OF RNA POLYMERASE II TRANSCRIPTION SUBUNIT 7"/>
    <property type="match status" value="1"/>
</dbReference>
<dbReference type="GO" id="GO:0016592">
    <property type="term" value="C:mediator complex"/>
    <property type="evidence" value="ECO:0007669"/>
    <property type="project" value="InterPro"/>
</dbReference>
<dbReference type="SUPFAM" id="SSF140718">
    <property type="entry name" value="Mediator hinge subcomplex-like"/>
    <property type="match status" value="1"/>
</dbReference>
<evidence type="ECO:0000256" key="6">
    <source>
        <dbReference type="RuleBase" id="RU364060"/>
    </source>
</evidence>
<dbReference type="Proteomes" id="UP000801492">
    <property type="component" value="Unassembled WGS sequence"/>
</dbReference>
<name>A0A8K0GL60_IGNLU</name>
<dbReference type="GO" id="GO:0006357">
    <property type="term" value="P:regulation of transcription by RNA polymerase II"/>
    <property type="evidence" value="ECO:0007669"/>
    <property type="project" value="InterPro"/>
</dbReference>
<dbReference type="InterPro" id="IPR009244">
    <property type="entry name" value="Mediatior_Med7"/>
</dbReference>
<dbReference type="InterPro" id="IPR044888">
    <property type="entry name" value="Mediatior_Med7_sf"/>
</dbReference>
<keyword evidence="8" id="KW-1185">Reference proteome</keyword>
<comment type="subcellular location">
    <subcellularLocation>
        <location evidence="1 6">Nucleus</location>
    </subcellularLocation>
</comment>
<dbReference type="GO" id="GO:0003712">
    <property type="term" value="F:transcription coregulator activity"/>
    <property type="evidence" value="ECO:0007669"/>
    <property type="project" value="InterPro"/>
</dbReference>
<keyword evidence="3 6" id="KW-0805">Transcription regulation</keyword>
<proteinExistence type="inferred from homology"/>
<accession>A0A8K0GL60</accession>
<evidence type="ECO:0000256" key="5">
    <source>
        <dbReference type="ARBA" id="ARBA00023242"/>
    </source>
</evidence>
<evidence type="ECO:0000256" key="3">
    <source>
        <dbReference type="ARBA" id="ARBA00023015"/>
    </source>
</evidence>
<keyword evidence="4 6" id="KW-0804">Transcription</keyword>
<evidence type="ECO:0000256" key="1">
    <source>
        <dbReference type="ARBA" id="ARBA00004123"/>
    </source>
</evidence>
<dbReference type="OrthoDB" id="10253553at2759"/>
<evidence type="ECO:0000313" key="7">
    <source>
        <dbReference type="EMBL" id="KAF2901723.1"/>
    </source>
</evidence>
<keyword evidence="6" id="KW-0010">Activator</keyword>
<keyword evidence="5 6" id="KW-0539">Nucleus</keyword>
<comment type="function">
    <text evidence="6">Component of the Mediator complex, a coactivator involved in the regulated transcription of nearly all RNA polymerase II-dependent genes. Mediator functions as a bridge to convey information from gene-specific regulatory proteins to the basal RNA polymerase II transcription machinery.</text>
</comment>
<dbReference type="Pfam" id="PF05983">
    <property type="entry name" value="Med7"/>
    <property type="match status" value="1"/>
</dbReference>
<dbReference type="EMBL" id="VTPC01001507">
    <property type="protein sequence ID" value="KAF2901723.1"/>
    <property type="molecule type" value="Genomic_DNA"/>
</dbReference>
<protein>
    <recommendedName>
        <fullName evidence="6">Mediator of RNA polymerase II transcription subunit 7</fullName>
    </recommendedName>
</protein>
<dbReference type="Gene3D" id="6.10.140.200">
    <property type="match status" value="1"/>
</dbReference>
<dbReference type="GO" id="GO:0070847">
    <property type="term" value="C:core mediator complex"/>
    <property type="evidence" value="ECO:0007669"/>
    <property type="project" value="TreeGrafter"/>
</dbReference>
<evidence type="ECO:0000256" key="4">
    <source>
        <dbReference type="ARBA" id="ARBA00023163"/>
    </source>
</evidence>
<organism evidence="7 8">
    <name type="scientific">Ignelater luminosus</name>
    <name type="common">Cucubano</name>
    <name type="synonym">Pyrophorus luminosus</name>
    <dbReference type="NCBI Taxonomy" id="2038154"/>
    <lineage>
        <taxon>Eukaryota</taxon>
        <taxon>Metazoa</taxon>
        <taxon>Ecdysozoa</taxon>
        <taxon>Arthropoda</taxon>
        <taxon>Hexapoda</taxon>
        <taxon>Insecta</taxon>
        <taxon>Pterygota</taxon>
        <taxon>Neoptera</taxon>
        <taxon>Endopterygota</taxon>
        <taxon>Coleoptera</taxon>
        <taxon>Polyphaga</taxon>
        <taxon>Elateriformia</taxon>
        <taxon>Elateroidea</taxon>
        <taxon>Elateridae</taxon>
        <taxon>Agrypninae</taxon>
        <taxon>Pyrophorini</taxon>
        <taxon>Ignelater</taxon>
    </lineage>
</organism>
<comment type="subunit">
    <text evidence="6">Component of the Mediator complex.</text>
</comment>
<evidence type="ECO:0000256" key="2">
    <source>
        <dbReference type="ARBA" id="ARBA00009994"/>
    </source>
</evidence>
<evidence type="ECO:0000313" key="8">
    <source>
        <dbReference type="Proteomes" id="UP000801492"/>
    </source>
</evidence>
<dbReference type="AlphaFoldDB" id="A0A8K0GL60"/>
<comment type="similarity">
    <text evidence="2 6">Belongs to the Mediator complex subunit 7 family.</text>
</comment>
<sequence length="222" mass="26256">MATNSEPIQVSSLPLPPMQYINQYTDEIIRRQRQPRPPPPIHDQYHMFGNAFNTEENIIRPLESQGIKRLYPMHFDRRRELKKLNQSLLANFLDLLDLLVHCPDSPRRAEKVEDLSLLFIHIHHLLNEFRPHQARETLRVMMDLQRRQRIETAHRFQKHLDKVQEILQQALQNLPEAMEVDSKLLIETDLLVNKDNASQDGSKNDPCYILDRIMCKVVDNMQ</sequence>
<dbReference type="InterPro" id="IPR037212">
    <property type="entry name" value="Med7/Med21-like"/>
</dbReference>
<reference evidence="7" key="1">
    <citation type="submission" date="2019-08" db="EMBL/GenBank/DDBJ databases">
        <title>The genome of the North American firefly Photinus pyralis.</title>
        <authorList>
            <consortium name="Photinus pyralis genome working group"/>
            <person name="Fallon T.R."/>
            <person name="Sander Lower S.E."/>
            <person name="Weng J.-K."/>
        </authorList>
    </citation>
    <scope>NUCLEOTIDE SEQUENCE</scope>
    <source>
        <strain evidence="7">TRF0915ILg1</strain>
        <tissue evidence="7">Whole body</tissue>
    </source>
</reference>
<comment type="caution">
    <text evidence="7">The sequence shown here is derived from an EMBL/GenBank/DDBJ whole genome shotgun (WGS) entry which is preliminary data.</text>
</comment>
<dbReference type="PANTHER" id="PTHR21428">
    <property type="entry name" value="MEDIATOR OF RNA POLYMERASE II TRANSCRIPTION SUBUNIT 7"/>
    <property type="match status" value="1"/>
</dbReference>
<gene>
    <name evidence="7" type="ORF">ILUMI_04451</name>
</gene>